<evidence type="ECO:0000259" key="3">
    <source>
        <dbReference type="PROSITE" id="PS51192"/>
    </source>
</evidence>
<feature type="compositionally biased region" description="Acidic residues" evidence="2">
    <location>
        <begin position="955"/>
        <end position="966"/>
    </location>
</feature>
<feature type="region of interest" description="Disordered" evidence="2">
    <location>
        <begin position="891"/>
        <end position="966"/>
    </location>
</feature>
<dbReference type="PANTHER" id="PTHR45629">
    <property type="entry name" value="SNF2/RAD54 FAMILY MEMBER"/>
    <property type="match status" value="1"/>
</dbReference>
<feature type="compositionally biased region" description="Acidic residues" evidence="2">
    <location>
        <begin position="920"/>
        <end position="937"/>
    </location>
</feature>
<sequence>MKKSSKGFVTPYKDSNASTSAVNHLASKTKKVTPTSTTSTIPTTETTKLKVNNNINNNDSNGEDKVSDGELVHYKIGWCAKSTKKHKIYNDGYLMYDQDKKTFTLYDDCGKENGKSVTINIQDVKPDAKVFISSKEVLIEHVITSKEFEKATGLESSLASASSSTSSSSSTPIRKLSKKLQKQQEEKEEEQQEQQPQKDQQNINKTIKKEFKSHTSLEEQKSSKKIVCPHDPNSKDALIFYSPPQSQLDEDGNKVVHVVLDPYIGRHLRPHQRRGVKFLYDCVVGNSNDNGYTGAILADQMGLGKTLQTLALLWTLLKQSPYGKPTIKKAIIVTPSTLVNNWKNEIQKWFGNGRLIASTLTDSLSKETKANFSDFNTSIKPVLIISYEQCRIFSKELETMNCGLMVCDEAHRLKNSNAKTTQSIMSVRCDRKILLTGTPIQNNLVEFYSMMDFANPNCLGSLTDFKKSFITPINKSRESPNSTTTTSEGIRKSVQLSKLVKPFIMRRKSNILEKYLPPKRVQIIFCKLSSLQTELYKSILNSNGVKSILSGGGGGSRGSATSLSTITLLKKLCNSPSLLFNSSEEQIEIQNILEKYNYTIDNYQESQHESGKLLFVEALIKQLKPMNEKLVLVSNFTKTLDVFEKLCKKLSIETIRLDGDVKADSRQALVDKFNIQNVSAKPTQYQVFLLSAKAGGVGINLIGGNHLVLYDPDWNPAIDIQAMERVWREGQTKPVFIYRLFSTGTIEEKIYQRQLMKESISNSIVDKKFNDNGGNFSLDDLKDIFSYNENTNSDTHDLLQCNCGNGSSRGNGNGNKRNELLKTIQHLDKWEHYSDVDQFSKQCVHDSILKKLKSKQDPISFIFISKTPKPSTNDFEEEKDDDISFLEVENQVEEEEEGDIQQQNDSPPSKKRSNNKKEQEEEEEDAEEKEENEEEEEIKPQSNLRKRAKINIIEKDDDDLSDLDMS</sequence>
<evidence type="ECO:0000259" key="4">
    <source>
        <dbReference type="PROSITE" id="PS51194"/>
    </source>
</evidence>
<dbReference type="SMART" id="SM00490">
    <property type="entry name" value="HELICc"/>
    <property type="match status" value="1"/>
</dbReference>
<dbReference type="InterPro" id="IPR038718">
    <property type="entry name" value="SNF2-like_sf"/>
</dbReference>
<feature type="compositionally biased region" description="Low complexity" evidence="2">
    <location>
        <begin position="157"/>
        <end position="171"/>
    </location>
</feature>
<organism evidence="5 6">
    <name type="scientific">Dictyostelium firmibasis</name>
    <dbReference type="NCBI Taxonomy" id="79012"/>
    <lineage>
        <taxon>Eukaryota</taxon>
        <taxon>Amoebozoa</taxon>
        <taxon>Evosea</taxon>
        <taxon>Eumycetozoa</taxon>
        <taxon>Dictyostelia</taxon>
        <taxon>Dictyosteliales</taxon>
        <taxon>Dictyosteliaceae</taxon>
        <taxon>Dictyostelium</taxon>
    </lineage>
</organism>
<evidence type="ECO:0000256" key="2">
    <source>
        <dbReference type="SAM" id="MobiDB-lite"/>
    </source>
</evidence>
<dbReference type="Proteomes" id="UP001344447">
    <property type="component" value="Unassembled WGS sequence"/>
</dbReference>
<gene>
    <name evidence="5" type="ORF">RB653_000852</name>
</gene>
<feature type="region of interest" description="Disordered" evidence="2">
    <location>
        <begin position="1"/>
        <end position="62"/>
    </location>
</feature>
<accession>A0AAN7U6H7</accession>
<dbReference type="CDD" id="cd18793">
    <property type="entry name" value="SF2_C_SNF"/>
    <property type="match status" value="1"/>
</dbReference>
<comment type="caution">
    <text evidence="5">The sequence shown here is derived from an EMBL/GenBank/DDBJ whole genome shotgun (WGS) entry which is preliminary data.</text>
</comment>
<dbReference type="EMBL" id="JAVFKY010000002">
    <property type="protein sequence ID" value="KAK5580828.1"/>
    <property type="molecule type" value="Genomic_DNA"/>
</dbReference>
<dbReference type="Gene3D" id="3.40.50.10810">
    <property type="entry name" value="Tandem AAA-ATPase domain"/>
    <property type="match status" value="1"/>
</dbReference>
<dbReference type="FunFam" id="3.40.50.10810:FF:000020">
    <property type="entry name" value="DNA repair and recombination protein RAD54B"/>
    <property type="match status" value="1"/>
</dbReference>
<dbReference type="Gene3D" id="3.40.50.300">
    <property type="entry name" value="P-loop containing nucleotide triphosphate hydrolases"/>
    <property type="match status" value="1"/>
</dbReference>
<dbReference type="PROSITE" id="PS51194">
    <property type="entry name" value="HELICASE_CTER"/>
    <property type="match status" value="1"/>
</dbReference>
<dbReference type="InterPro" id="IPR050496">
    <property type="entry name" value="SNF2_RAD54_helicase_repair"/>
</dbReference>
<feature type="compositionally biased region" description="Low complexity" evidence="2">
    <location>
        <begin position="32"/>
        <end position="60"/>
    </location>
</feature>
<dbReference type="InterPro" id="IPR000330">
    <property type="entry name" value="SNF2_N"/>
</dbReference>
<evidence type="ECO:0008006" key="7">
    <source>
        <dbReference type="Google" id="ProtNLM"/>
    </source>
</evidence>
<dbReference type="InterPro" id="IPR014001">
    <property type="entry name" value="Helicase_ATP-bd"/>
</dbReference>
<dbReference type="InterPro" id="IPR027417">
    <property type="entry name" value="P-loop_NTPase"/>
</dbReference>
<feature type="region of interest" description="Disordered" evidence="2">
    <location>
        <begin position="157"/>
        <end position="203"/>
    </location>
</feature>
<dbReference type="SMART" id="SM00487">
    <property type="entry name" value="DEXDc"/>
    <property type="match status" value="1"/>
</dbReference>
<dbReference type="CDD" id="cd18004">
    <property type="entry name" value="DEXHc_RAD54"/>
    <property type="match status" value="1"/>
</dbReference>
<evidence type="ECO:0000313" key="6">
    <source>
        <dbReference type="Proteomes" id="UP001344447"/>
    </source>
</evidence>
<name>A0AAN7U6H7_9MYCE</name>
<feature type="domain" description="Helicase ATP-binding" evidence="3">
    <location>
        <begin position="286"/>
        <end position="457"/>
    </location>
</feature>
<keyword evidence="6" id="KW-1185">Reference proteome</keyword>
<dbReference type="Gene3D" id="1.20.120.850">
    <property type="entry name" value="SWI2/SNF2 ATPases, N-terminal domain"/>
    <property type="match status" value="1"/>
</dbReference>
<dbReference type="AlphaFoldDB" id="A0AAN7U6H7"/>
<dbReference type="GO" id="GO:0005524">
    <property type="term" value="F:ATP binding"/>
    <property type="evidence" value="ECO:0007669"/>
    <property type="project" value="InterPro"/>
</dbReference>
<keyword evidence="1" id="KW-0378">Hydrolase</keyword>
<dbReference type="InterPro" id="IPR049730">
    <property type="entry name" value="SNF2/RAD54-like_C"/>
</dbReference>
<dbReference type="Pfam" id="PF00176">
    <property type="entry name" value="SNF2-rel_dom"/>
    <property type="match status" value="1"/>
</dbReference>
<dbReference type="GO" id="GO:0015616">
    <property type="term" value="F:DNA translocase activity"/>
    <property type="evidence" value="ECO:0007669"/>
    <property type="project" value="TreeGrafter"/>
</dbReference>
<reference evidence="5 6" key="1">
    <citation type="submission" date="2023-11" db="EMBL/GenBank/DDBJ databases">
        <title>Dfirmibasis_genome.</title>
        <authorList>
            <person name="Edelbroek B."/>
            <person name="Kjellin J."/>
            <person name="Jerlstrom-Hultqvist J."/>
            <person name="Soderbom F."/>
        </authorList>
    </citation>
    <scope>NUCLEOTIDE SEQUENCE [LARGE SCALE GENOMIC DNA]</scope>
    <source>
        <strain evidence="5 6">TNS-C-14</strain>
    </source>
</reference>
<dbReference type="GO" id="GO:0016787">
    <property type="term" value="F:hydrolase activity"/>
    <property type="evidence" value="ECO:0007669"/>
    <property type="project" value="UniProtKB-KW"/>
</dbReference>
<evidence type="ECO:0000313" key="5">
    <source>
        <dbReference type="EMBL" id="KAK5580828.1"/>
    </source>
</evidence>
<proteinExistence type="predicted"/>
<evidence type="ECO:0000256" key="1">
    <source>
        <dbReference type="ARBA" id="ARBA00022801"/>
    </source>
</evidence>
<dbReference type="Pfam" id="PF00271">
    <property type="entry name" value="Helicase_C"/>
    <property type="match status" value="1"/>
</dbReference>
<feature type="compositionally biased region" description="Polar residues" evidence="2">
    <location>
        <begin position="13"/>
        <end position="22"/>
    </location>
</feature>
<dbReference type="SUPFAM" id="SSF52540">
    <property type="entry name" value="P-loop containing nucleoside triphosphate hydrolases"/>
    <property type="match status" value="2"/>
</dbReference>
<dbReference type="PROSITE" id="PS51192">
    <property type="entry name" value="HELICASE_ATP_BIND_1"/>
    <property type="match status" value="1"/>
</dbReference>
<protein>
    <recommendedName>
        <fullName evidence="7">DNA repair and recombination protein RAD54B</fullName>
    </recommendedName>
</protein>
<feature type="domain" description="Helicase C-terminal" evidence="4">
    <location>
        <begin position="622"/>
        <end position="777"/>
    </location>
</feature>
<dbReference type="PANTHER" id="PTHR45629:SF7">
    <property type="entry name" value="DNA EXCISION REPAIR PROTEIN ERCC-6-RELATED"/>
    <property type="match status" value="1"/>
</dbReference>
<dbReference type="GO" id="GO:0007131">
    <property type="term" value="P:reciprocal meiotic recombination"/>
    <property type="evidence" value="ECO:0007669"/>
    <property type="project" value="TreeGrafter"/>
</dbReference>
<dbReference type="GO" id="GO:0000724">
    <property type="term" value="P:double-strand break repair via homologous recombination"/>
    <property type="evidence" value="ECO:0007669"/>
    <property type="project" value="TreeGrafter"/>
</dbReference>
<dbReference type="GO" id="GO:0005634">
    <property type="term" value="C:nucleus"/>
    <property type="evidence" value="ECO:0007669"/>
    <property type="project" value="TreeGrafter"/>
</dbReference>
<dbReference type="InterPro" id="IPR001650">
    <property type="entry name" value="Helicase_C-like"/>
</dbReference>